<reference evidence="2" key="2">
    <citation type="journal article" date="2024" name="Plant">
        <title>Genomic evolution and insights into agronomic trait innovations of Sesamum species.</title>
        <authorList>
            <person name="Miao H."/>
            <person name="Wang L."/>
            <person name="Qu L."/>
            <person name="Liu H."/>
            <person name="Sun Y."/>
            <person name="Le M."/>
            <person name="Wang Q."/>
            <person name="Wei S."/>
            <person name="Zheng Y."/>
            <person name="Lin W."/>
            <person name="Duan Y."/>
            <person name="Cao H."/>
            <person name="Xiong S."/>
            <person name="Wang X."/>
            <person name="Wei L."/>
            <person name="Li C."/>
            <person name="Ma Q."/>
            <person name="Ju M."/>
            <person name="Zhao R."/>
            <person name="Li G."/>
            <person name="Mu C."/>
            <person name="Tian Q."/>
            <person name="Mei H."/>
            <person name="Zhang T."/>
            <person name="Gao T."/>
            <person name="Zhang H."/>
        </authorList>
    </citation>
    <scope>NUCLEOTIDE SEQUENCE</scope>
    <source>
        <strain evidence="2">KEN8</strain>
    </source>
</reference>
<proteinExistence type="predicted"/>
<protein>
    <recommendedName>
        <fullName evidence="3">Retrotransposon gag domain-containing protein</fullName>
    </recommendedName>
</protein>
<dbReference type="AlphaFoldDB" id="A0AAW2N111"/>
<name>A0AAW2N111_9LAMI</name>
<reference evidence="2" key="1">
    <citation type="submission" date="2020-06" db="EMBL/GenBank/DDBJ databases">
        <authorList>
            <person name="Li T."/>
            <person name="Hu X."/>
            <person name="Zhang T."/>
            <person name="Song X."/>
            <person name="Zhang H."/>
            <person name="Dai N."/>
            <person name="Sheng W."/>
            <person name="Hou X."/>
            <person name="Wei L."/>
        </authorList>
    </citation>
    <scope>NUCLEOTIDE SEQUENCE</scope>
    <source>
        <strain evidence="2">KEN8</strain>
        <tissue evidence="2">Leaf</tissue>
    </source>
</reference>
<comment type="caution">
    <text evidence="2">The sequence shown here is derived from an EMBL/GenBank/DDBJ whole genome shotgun (WGS) entry which is preliminary data.</text>
</comment>
<evidence type="ECO:0000313" key="2">
    <source>
        <dbReference type="EMBL" id="KAL0337394.1"/>
    </source>
</evidence>
<evidence type="ECO:0008006" key="3">
    <source>
        <dbReference type="Google" id="ProtNLM"/>
    </source>
</evidence>
<keyword evidence="1" id="KW-0175">Coiled coil</keyword>
<accession>A0AAW2N111</accession>
<sequence>MVMNSEENVASLEQEIMVLNSKLEECRQVVQETTGVFRDSGIADMRHEIELISIQINVRALNVLKFRPTKWNYILGPFFEEVILEQFFPKNVEYNARGALRKLEHTTFVRDYVKALSVLMLDIRDMTEKNKLFTFGRA</sequence>
<dbReference type="EMBL" id="JACGWM010000012">
    <property type="protein sequence ID" value="KAL0337394.1"/>
    <property type="molecule type" value="Genomic_DNA"/>
</dbReference>
<organism evidence="2">
    <name type="scientific">Sesamum calycinum</name>
    <dbReference type="NCBI Taxonomy" id="2727403"/>
    <lineage>
        <taxon>Eukaryota</taxon>
        <taxon>Viridiplantae</taxon>
        <taxon>Streptophyta</taxon>
        <taxon>Embryophyta</taxon>
        <taxon>Tracheophyta</taxon>
        <taxon>Spermatophyta</taxon>
        <taxon>Magnoliopsida</taxon>
        <taxon>eudicotyledons</taxon>
        <taxon>Gunneridae</taxon>
        <taxon>Pentapetalae</taxon>
        <taxon>asterids</taxon>
        <taxon>lamiids</taxon>
        <taxon>Lamiales</taxon>
        <taxon>Pedaliaceae</taxon>
        <taxon>Sesamum</taxon>
    </lineage>
</organism>
<evidence type="ECO:0000256" key="1">
    <source>
        <dbReference type="SAM" id="Coils"/>
    </source>
</evidence>
<gene>
    <name evidence="2" type="ORF">Scaly_2014500</name>
</gene>
<feature type="coiled-coil region" evidence="1">
    <location>
        <begin position="2"/>
        <end position="29"/>
    </location>
</feature>